<dbReference type="Proteomes" id="UP001303160">
    <property type="component" value="Unassembled WGS sequence"/>
</dbReference>
<sequence length="142" mass="16555">MILFSQLLGFISWAVGYLIPPLVRDVMVEQSLQNKFMMDNFFLVAIYFVFLVRGGFLDLILCYYLLKFYGGWLWILSYTRTHTRTHIAIFVVGMNELGGTGLKLFFFFNIGRFICCGFMYRVVCCCCFCKGINFETFLIISL</sequence>
<keyword evidence="1" id="KW-0812">Transmembrane</keyword>
<gene>
    <name evidence="2" type="ORF">QBC40DRAFT_32188</name>
</gene>
<accession>A0AAN6XR77</accession>
<keyword evidence="3" id="KW-1185">Reference proteome</keyword>
<evidence type="ECO:0000256" key="1">
    <source>
        <dbReference type="SAM" id="Phobius"/>
    </source>
</evidence>
<evidence type="ECO:0000313" key="2">
    <source>
        <dbReference type="EMBL" id="KAK4203102.1"/>
    </source>
</evidence>
<name>A0AAN6XR77_9PEZI</name>
<proteinExistence type="predicted"/>
<reference evidence="2" key="1">
    <citation type="journal article" date="2023" name="Mol. Phylogenet. Evol.">
        <title>Genome-scale phylogeny and comparative genomics of the fungal order Sordariales.</title>
        <authorList>
            <person name="Hensen N."/>
            <person name="Bonometti L."/>
            <person name="Westerberg I."/>
            <person name="Brannstrom I.O."/>
            <person name="Guillou S."/>
            <person name="Cros-Aarteil S."/>
            <person name="Calhoun S."/>
            <person name="Haridas S."/>
            <person name="Kuo A."/>
            <person name="Mondo S."/>
            <person name="Pangilinan J."/>
            <person name="Riley R."/>
            <person name="LaButti K."/>
            <person name="Andreopoulos B."/>
            <person name="Lipzen A."/>
            <person name="Chen C."/>
            <person name="Yan M."/>
            <person name="Daum C."/>
            <person name="Ng V."/>
            <person name="Clum A."/>
            <person name="Steindorff A."/>
            <person name="Ohm R.A."/>
            <person name="Martin F."/>
            <person name="Silar P."/>
            <person name="Natvig D.O."/>
            <person name="Lalanne C."/>
            <person name="Gautier V."/>
            <person name="Ament-Velasquez S.L."/>
            <person name="Kruys A."/>
            <person name="Hutchinson M.I."/>
            <person name="Powell A.J."/>
            <person name="Barry K."/>
            <person name="Miller A.N."/>
            <person name="Grigoriev I.V."/>
            <person name="Debuchy R."/>
            <person name="Gladieux P."/>
            <person name="Hiltunen Thoren M."/>
            <person name="Johannesson H."/>
        </authorList>
    </citation>
    <scope>NUCLEOTIDE SEQUENCE</scope>
    <source>
        <strain evidence="2">CBS 315.58</strain>
    </source>
</reference>
<evidence type="ECO:0000313" key="3">
    <source>
        <dbReference type="Proteomes" id="UP001303160"/>
    </source>
</evidence>
<dbReference type="AlphaFoldDB" id="A0AAN6XR77"/>
<keyword evidence="1" id="KW-0472">Membrane</keyword>
<dbReference type="EMBL" id="MU863892">
    <property type="protein sequence ID" value="KAK4203102.1"/>
    <property type="molecule type" value="Genomic_DNA"/>
</dbReference>
<feature type="transmembrane region" description="Helical" evidence="1">
    <location>
        <begin position="87"/>
        <end position="108"/>
    </location>
</feature>
<organism evidence="2 3">
    <name type="scientific">Triangularia verruculosa</name>
    <dbReference type="NCBI Taxonomy" id="2587418"/>
    <lineage>
        <taxon>Eukaryota</taxon>
        <taxon>Fungi</taxon>
        <taxon>Dikarya</taxon>
        <taxon>Ascomycota</taxon>
        <taxon>Pezizomycotina</taxon>
        <taxon>Sordariomycetes</taxon>
        <taxon>Sordariomycetidae</taxon>
        <taxon>Sordariales</taxon>
        <taxon>Podosporaceae</taxon>
        <taxon>Triangularia</taxon>
    </lineage>
</organism>
<keyword evidence="1" id="KW-1133">Transmembrane helix</keyword>
<protein>
    <submittedName>
        <fullName evidence="2">Uncharacterized protein</fullName>
    </submittedName>
</protein>
<reference evidence="2" key="2">
    <citation type="submission" date="2023-05" db="EMBL/GenBank/DDBJ databases">
        <authorList>
            <consortium name="Lawrence Berkeley National Laboratory"/>
            <person name="Steindorff A."/>
            <person name="Hensen N."/>
            <person name="Bonometti L."/>
            <person name="Westerberg I."/>
            <person name="Brannstrom I.O."/>
            <person name="Guillou S."/>
            <person name="Cros-Aarteil S."/>
            <person name="Calhoun S."/>
            <person name="Haridas S."/>
            <person name="Kuo A."/>
            <person name="Mondo S."/>
            <person name="Pangilinan J."/>
            <person name="Riley R."/>
            <person name="Labutti K."/>
            <person name="Andreopoulos B."/>
            <person name="Lipzen A."/>
            <person name="Chen C."/>
            <person name="Yanf M."/>
            <person name="Daum C."/>
            <person name="Ng V."/>
            <person name="Clum A."/>
            <person name="Ohm R."/>
            <person name="Martin F."/>
            <person name="Silar P."/>
            <person name="Natvig D."/>
            <person name="Lalanne C."/>
            <person name="Gautier V."/>
            <person name="Ament-Velasquez S.L."/>
            <person name="Kruys A."/>
            <person name="Hutchinson M.I."/>
            <person name="Powell A.J."/>
            <person name="Barry K."/>
            <person name="Miller A.N."/>
            <person name="Grigoriev I.V."/>
            <person name="Debuchy R."/>
            <person name="Gladieux P."/>
            <person name="Thoren M.H."/>
            <person name="Johannesson H."/>
        </authorList>
    </citation>
    <scope>NUCLEOTIDE SEQUENCE</scope>
    <source>
        <strain evidence="2">CBS 315.58</strain>
    </source>
</reference>
<comment type="caution">
    <text evidence="2">The sequence shown here is derived from an EMBL/GenBank/DDBJ whole genome shotgun (WGS) entry which is preliminary data.</text>
</comment>
<feature type="transmembrane region" description="Helical" evidence="1">
    <location>
        <begin position="40"/>
        <end position="66"/>
    </location>
</feature>